<evidence type="ECO:0000256" key="12">
    <source>
        <dbReference type="RuleBase" id="RU004447"/>
    </source>
</evidence>
<keyword evidence="18" id="KW-1185">Reference proteome</keyword>
<dbReference type="GO" id="GO:0051603">
    <property type="term" value="P:proteolysis involved in protein catabolic process"/>
    <property type="evidence" value="ECO:0007669"/>
    <property type="project" value="TreeGrafter"/>
</dbReference>
<dbReference type="GO" id="GO:0005739">
    <property type="term" value="C:mitochondrion"/>
    <property type="evidence" value="ECO:0007669"/>
    <property type="project" value="TreeGrafter"/>
</dbReference>
<dbReference type="OrthoDB" id="6428507at2759"/>
<accession>A0A8T0FLP6</accession>
<name>A0A8T0FLP6_ARGBR</name>
<dbReference type="GO" id="GO:0005829">
    <property type="term" value="C:cytosol"/>
    <property type="evidence" value="ECO:0007669"/>
    <property type="project" value="TreeGrafter"/>
</dbReference>
<feature type="domain" description="Peptidase M16 N-terminal" evidence="13">
    <location>
        <begin position="79"/>
        <end position="216"/>
    </location>
</feature>
<evidence type="ECO:0000256" key="5">
    <source>
        <dbReference type="ARBA" id="ARBA00022833"/>
    </source>
</evidence>
<dbReference type="PROSITE" id="PS00143">
    <property type="entry name" value="INSULINASE"/>
    <property type="match status" value="1"/>
</dbReference>
<feature type="domain" description="Peptidase M16 middle/third" evidence="15">
    <location>
        <begin position="427"/>
        <end position="707"/>
    </location>
</feature>
<dbReference type="SUPFAM" id="SSF63411">
    <property type="entry name" value="LuxS/MPP-like metallohydrolase"/>
    <property type="match status" value="4"/>
</dbReference>
<evidence type="ECO:0000259" key="16">
    <source>
        <dbReference type="Pfam" id="PF22456"/>
    </source>
</evidence>
<dbReference type="AlphaFoldDB" id="A0A8T0FLP6"/>
<dbReference type="InterPro" id="IPR007863">
    <property type="entry name" value="Peptidase_M16_C"/>
</dbReference>
<dbReference type="InterPro" id="IPR050626">
    <property type="entry name" value="Peptidase_M16"/>
</dbReference>
<gene>
    <name evidence="17" type="ORF">HNY73_006066</name>
</gene>
<dbReference type="InterPro" id="IPR054734">
    <property type="entry name" value="PqqF-like_C_4"/>
</dbReference>
<evidence type="ECO:0000259" key="13">
    <source>
        <dbReference type="Pfam" id="PF00675"/>
    </source>
</evidence>
<dbReference type="InterPro" id="IPR011765">
    <property type="entry name" value="Pept_M16_N"/>
</dbReference>
<comment type="catalytic activity">
    <reaction evidence="7">
        <text>Degradation of insulin, glucagon and other polypeptides. No action on proteins.</text>
        <dbReference type="EC" id="3.4.24.56"/>
    </reaction>
</comment>
<dbReference type="EMBL" id="JABXBU010000011">
    <property type="protein sequence ID" value="KAF8791148.1"/>
    <property type="molecule type" value="Genomic_DNA"/>
</dbReference>
<feature type="domain" description="Peptidase M16 C-terminal" evidence="14">
    <location>
        <begin position="243"/>
        <end position="421"/>
    </location>
</feature>
<dbReference type="FunFam" id="3.30.830.10:FF:000005">
    <property type="entry name" value="nardilysin isoform X1"/>
    <property type="match status" value="1"/>
</dbReference>
<dbReference type="Pfam" id="PF22456">
    <property type="entry name" value="PqqF-like_C_4"/>
    <property type="match status" value="1"/>
</dbReference>
<comment type="similarity">
    <text evidence="1 12">Belongs to the peptidase M16 family.</text>
</comment>
<dbReference type="InterPro" id="IPR001431">
    <property type="entry name" value="Pept_M16_Zn_BS"/>
</dbReference>
<evidence type="ECO:0000256" key="11">
    <source>
        <dbReference type="ARBA" id="ARBA00080349"/>
    </source>
</evidence>
<evidence type="ECO:0000256" key="1">
    <source>
        <dbReference type="ARBA" id="ARBA00007261"/>
    </source>
</evidence>
<evidence type="ECO:0000259" key="14">
    <source>
        <dbReference type="Pfam" id="PF05193"/>
    </source>
</evidence>
<evidence type="ECO:0000259" key="15">
    <source>
        <dbReference type="Pfam" id="PF16187"/>
    </source>
</evidence>
<dbReference type="Pfam" id="PF00675">
    <property type="entry name" value="Peptidase_M16"/>
    <property type="match status" value="1"/>
</dbReference>
<evidence type="ECO:0000256" key="4">
    <source>
        <dbReference type="ARBA" id="ARBA00022801"/>
    </source>
</evidence>
<dbReference type="InterPro" id="IPR032632">
    <property type="entry name" value="Peptidase_M16_M"/>
</dbReference>
<evidence type="ECO:0000256" key="3">
    <source>
        <dbReference type="ARBA" id="ARBA00022723"/>
    </source>
</evidence>
<evidence type="ECO:0000256" key="10">
    <source>
        <dbReference type="ARBA" id="ARBA00074992"/>
    </source>
</evidence>
<dbReference type="Gene3D" id="3.30.830.10">
    <property type="entry name" value="Metalloenzyme, LuxS/M16 peptidase-like"/>
    <property type="match status" value="4"/>
</dbReference>
<reference evidence="17" key="2">
    <citation type="submission" date="2020-06" db="EMBL/GenBank/DDBJ databases">
        <authorList>
            <person name="Sheffer M."/>
        </authorList>
    </citation>
    <scope>NUCLEOTIDE SEQUENCE</scope>
</reference>
<keyword evidence="6" id="KW-0482">Metalloprotease</keyword>
<dbReference type="Pfam" id="PF16187">
    <property type="entry name" value="Peptidase_M16_M"/>
    <property type="match status" value="1"/>
</dbReference>
<evidence type="ECO:0000256" key="2">
    <source>
        <dbReference type="ARBA" id="ARBA00022670"/>
    </source>
</evidence>
<dbReference type="GO" id="GO:0004222">
    <property type="term" value="F:metalloendopeptidase activity"/>
    <property type="evidence" value="ECO:0007669"/>
    <property type="project" value="UniProtKB-EC"/>
</dbReference>
<dbReference type="GO" id="GO:0043171">
    <property type="term" value="P:peptide catabolic process"/>
    <property type="evidence" value="ECO:0007669"/>
    <property type="project" value="TreeGrafter"/>
</dbReference>
<organism evidence="17 18">
    <name type="scientific">Argiope bruennichi</name>
    <name type="common">Wasp spider</name>
    <name type="synonym">Aranea bruennichi</name>
    <dbReference type="NCBI Taxonomy" id="94029"/>
    <lineage>
        <taxon>Eukaryota</taxon>
        <taxon>Metazoa</taxon>
        <taxon>Ecdysozoa</taxon>
        <taxon>Arthropoda</taxon>
        <taxon>Chelicerata</taxon>
        <taxon>Arachnida</taxon>
        <taxon>Araneae</taxon>
        <taxon>Araneomorphae</taxon>
        <taxon>Entelegynae</taxon>
        <taxon>Araneoidea</taxon>
        <taxon>Araneidae</taxon>
        <taxon>Argiope</taxon>
    </lineage>
</organism>
<dbReference type="Proteomes" id="UP000807504">
    <property type="component" value="Unassembled WGS sequence"/>
</dbReference>
<evidence type="ECO:0000313" key="18">
    <source>
        <dbReference type="Proteomes" id="UP000807504"/>
    </source>
</evidence>
<dbReference type="EC" id="3.4.24.56" evidence="8"/>
<keyword evidence="5" id="KW-0862">Zinc</keyword>
<dbReference type="PANTHER" id="PTHR43690">
    <property type="entry name" value="NARDILYSIN"/>
    <property type="match status" value="1"/>
</dbReference>
<dbReference type="InterPro" id="IPR011249">
    <property type="entry name" value="Metalloenz_LuxS/M16"/>
</dbReference>
<evidence type="ECO:0000256" key="7">
    <source>
        <dbReference type="ARBA" id="ARBA00052248"/>
    </source>
</evidence>
<dbReference type="FunFam" id="3.30.830.10:FF:000004">
    <property type="entry name" value="Putative insulin-degrading enzyme"/>
    <property type="match status" value="1"/>
</dbReference>
<evidence type="ECO:0000256" key="8">
    <source>
        <dbReference type="ARBA" id="ARBA00066874"/>
    </source>
</evidence>
<keyword evidence="4" id="KW-0378">Hydrolase</keyword>
<dbReference type="OMA" id="WIFDEMK"/>
<comment type="caution">
    <text evidence="17">The sequence shown here is derived from an EMBL/GenBank/DDBJ whole genome shotgun (WGS) entry which is preliminary data.</text>
</comment>
<feature type="domain" description="Coenzyme PQQ synthesis protein F-like C-terminal lobe" evidence="16">
    <location>
        <begin position="815"/>
        <end position="913"/>
    </location>
</feature>
<keyword evidence="3" id="KW-0479">Metal-binding</keyword>
<reference evidence="17" key="1">
    <citation type="journal article" date="2020" name="bioRxiv">
        <title>Chromosome-level reference genome of the European wasp spider Argiope bruennichi: a resource for studies on range expansion and evolutionary adaptation.</title>
        <authorList>
            <person name="Sheffer M.M."/>
            <person name="Hoppe A."/>
            <person name="Krehenwinkel H."/>
            <person name="Uhl G."/>
            <person name="Kuss A.W."/>
            <person name="Jensen L."/>
            <person name="Jensen C."/>
            <person name="Gillespie R.G."/>
            <person name="Hoff K.J."/>
            <person name="Prost S."/>
        </authorList>
    </citation>
    <scope>NUCLEOTIDE SEQUENCE</scope>
</reference>
<sequence>MALKIYGSAALDFLRKNISTQCHRKIKNLYLRTSVEKRSYICTTMILKDQLVSKVYDNIIKSEEDSRLYRGLELSNGMKVLLISDPSTDRSAAALDVQIGFMSEPREFPGLAHFCEHMLFLGTEKYPSENDYNKFLHEHGGSSNAYTAEGNTCYYFDVSPNFLKDALDRFAQFFLCPLFTEKATEREVNAVDSEHEKNLQIDSWRLLQLEKATCNPQHDYSKFGTGNLETLSIRPKAQGINIRDELLKFHKQFYSANVMALTVFGKESLEELMDMIVPLFSKVANKNVEIPEWKEHPFDSEHLKLEGYVVPVKDVRTLNVSFPIPDLRHEYRCNPGSYLGHLIGHEGPGSLLSELKSLGWVNSLAAGVKPGCKGFAFFIVDLILTEEGLEHTDDIVTLLFQYLTMLKEVGPQEWIFKECQKLSEMTFRFKDREKPQVYVCSIASRIFLYPMEEVLTGPYLLREYKSDLINELLAMLTPDRIRIAKVGKEFESICHETEKWYGTKYRLDPIPEETLECWRAAKLHPNLKLPLPNDLIPSSLDLVPLDPNNPKFPTLIKNSELCHLWFKQDDQFGLPKSSLNFEIESPLAYIDPLHYNITHLIVQLVKDALNEYAYAAELAGLSYVLGNTKLGIFLNIKGYSSKQHILLQKIMDKLTTIKICKKRFDILKEGLRKCLSNFRAEQPHRHAFYYTSMLLCERIWTNEELLNCLDEITVEMVQQTIPRLLAKIHIEALMYGNLNKKMALELMGIVEETLIKNMGSRYLMPSQLTREREIQLSDGCHYVYEVTNEIHGSSAVETYYQCGIQETRANMLLELLVEIINEPCYNYLRTQEQLGYIVCSGARRSSGAQGLRIVVQSEKPPTFIDGRIESFIQYFDKHIQDLTDEEFHNHVQSLTLLRLEKPKKLVQQCAKYWLEIASRQYNFNRDFTEVASLSTITKDDLYSFFKELISYDAPKRKKLSVHVLSSSCKIPADNSDAQYPCIQEQSATNDGLIPPPPAFRPPVRIENVTSFKNSLGLYPLVPASIQIPSPFFDLPKKAKL</sequence>
<dbReference type="Pfam" id="PF05193">
    <property type="entry name" value="Peptidase_M16_C"/>
    <property type="match status" value="1"/>
</dbReference>
<evidence type="ECO:0000256" key="9">
    <source>
        <dbReference type="ARBA" id="ARBA00070422"/>
    </source>
</evidence>
<keyword evidence="2" id="KW-0645">Protease</keyword>
<dbReference type="FunFam" id="3.30.830.10:FF:000003">
    <property type="entry name" value="Insulin-degrading enzyme"/>
    <property type="match status" value="1"/>
</dbReference>
<evidence type="ECO:0000313" key="17">
    <source>
        <dbReference type="EMBL" id="KAF8791148.1"/>
    </source>
</evidence>
<evidence type="ECO:0000256" key="6">
    <source>
        <dbReference type="ARBA" id="ARBA00023049"/>
    </source>
</evidence>
<proteinExistence type="inferred from homology"/>
<dbReference type="PANTHER" id="PTHR43690:SF18">
    <property type="entry name" value="INSULIN-DEGRADING ENZYME-RELATED"/>
    <property type="match status" value="1"/>
</dbReference>
<dbReference type="GO" id="GO:0046872">
    <property type="term" value="F:metal ion binding"/>
    <property type="evidence" value="ECO:0007669"/>
    <property type="project" value="UniProtKB-KW"/>
</dbReference>
<protein>
    <recommendedName>
        <fullName evidence="9">Insulin-degrading enzyme</fullName>
        <ecNumber evidence="8">3.4.24.56</ecNumber>
    </recommendedName>
    <alternativeName>
        <fullName evidence="11">Insulin protease</fullName>
    </alternativeName>
    <alternativeName>
        <fullName evidence="10">Insulysin</fullName>
    </alternativeName>
</protein>